<accession>A0ABN9RIV9</accession>
<protein>
    <submittedName>
        <fullName evidence="2">Uncharacterized protein</fullName>
    </submittedName>
</protein>
<organism evidence="2 3">
    <name type="scientific">Prorocentrum cordatum</name>
    <dbReference type="NCBI Taxonomy" id="2364126"/>
    <lineage>
        <taxon>Eukaryota</taxon>
        <taxon>Sar</taxon>
        <taxon>Alveolata</taxon>
        <taxon>Dinophyceae</taxon>
        <taxon>Prorocentrales</taxon>
        <taxon>Prorocentraceae</taxon>
        <taxon>Prorocentrum</taxon>
    </lineage>
</organism>
<keyword evidence="1" id="KW-1133">Transmembrane helix</keyword>
<dbReference type="EMBL" id="CAUYUJ010006617">
    <property type="protein sequence ID" value="CAK0818002.1"/>
    <property type="molecule type" value="Genomic_DNA"/>
</dbReference>
<dbReference type="Proteomes" id="UP001189429">
    <property type="component" value="Unassembled WGS sequence"/>
</dbReference>
<comment type="caution">
    <text evidence="2">The sequence shown here is derived from an EMBL/GenBank/DDBJ whole genome shotgun (WGS) entry which is preliminary data.</text>
</comment>
<evidence type="ECO:0000256" key="1">
    <source>
        <dbReference type="SAM" id="Phobius"/>
    </source>
</evidence>
<feature type="non-terminal residue" evidence="2">
    <location>
        <position position="119"/>
    </location>
</feature>
<name>A0ABN9RIV9_9DINO</name>
<sequence length="119" mass="12752">MLWPAQFLDFLNSSLIWKLCAMAHLVIALGLMLRFRQDDLRANFITSVGQHLCRVCQGAPAAGSGARCIRDVAIAFQDLTMMLERDLARGTIGISAAARARGAAETPVTARARGAAAIP</sequence>
<reference evidence="2" key="1">
    <citation type="submission" date="2023-10" db="EMBL/GenBank/DDBJ databases">
        <authorList>
            <person name="Chen Y."/>
            <person name="Shah S."/>
            <person name="Dougan E. K."/>
            <person name="Thang M."/>
            <person name="Chan C."/>
        </authorList>
    </citation>
    <scope>NUCLEOTIDE SEQUENCE [LARGE SCALE GENOMIC DNA]</scope>
</reference>
<feature type="transmembrane region" description="Helical" evidence="1">
    <location>
        <begin position="15"/>
        <end position="33"/>
    </location>
</feature>
<gene>
    <name evidence="2" type="ORF">PCOR1329_LOCUS20394</name>
</gene>
<keyword evidence="3" id="KW-1185">Reference proteome</keyword>
<keyword evidence="1" id="KW-0812">Transmembrane</keyword>
<proteinExistence type="predicted"/>
<evidence type="ECO:0000313" key="2">
    <source>
        <dbReference type="EMBL" id="CAK0818002.1"/>
    </source>
</evidence>
<evidence type="ECO:0000313" key="3">
    <source>
        <dbReference type="Proteomes" id="UP001189429"/>
    </source>
</evidence>
<keyword evidence="1" id="KW-0472">Membrane</keyword>